<feature type="transmembrane region" description="Helical" evidence="5">
    <location>
        <begin position="107"/>
        <end position="125"/>
    </location>
</feature>
<accession>A0A7J6W8B9</accession>
<feature type="domain" description="Fatty acid desaturase N-terminal" evidence="6">
    <location>
        <begin position="67"/>
        <end position="119"/>
    </location>
</feature>
<dbReference type="OrthoDB" id="1461976at2759"/>
<dbReference type="PANTHER" id="PTHR32100">
    <property type="entry name" value="OMEGA-6 FATTY ACID DESATURASE, CHLOROPLASTIC"/>
    <property type="match status" value="1"/>
</dbReference>
<dbReference type="Pfam" id="PF11960">
    <property type="entry name" value="DUF3474"/>
    <property type="match status" value="1"/>
</dbReference>
<sequence length="152" mass="16703">MESWFTSKCGLGLLSSFQKGLQLLTNPTTTIKSSKPSSNVNVNANGNANANGNGNGGKKMFKGEEGVVEGEDDGFDFSAAPPFKIADIRAAIPKHCWIKDPWKSMSYVFRDVIIVLLLAVIATYFDNAGVWAFYWVAQGTMFWAIFVLGHDW</sequence>
<evidence type="ECO:0000256" key="5">
    <source>
        <dbReference type="SAM" id="Phobius"/>
    </source>
</evidence>
<evidence type="ECO:0000256" key="3">
    <source>
        <dbReference type="ARBA" id="ARBA00023002"/>
    </source>
</evidence>
<reference evidence="7 8" key="1">
    <citation type="submission" date="2020-06" db="EMBL/GenBank/DDBJ databases">
        <title>Transcriptomic and genomic resources for Thalictrum thalictroides and T. hernandezii: Facilitating candidate gene discovery in an emerging model plant lineage.</title>
        <authorList>
            <person name="Arias T."/>
            <person name="Riano-Pachon D.M."/>
            <person name="Di Stilio V.S."/>
        </authorList>
    </citation>
    <scope>NUCLEOTIDE SEQUENCE [LARGE SCALE GENOMIC DNA]</scope>
    <source>
        <strain evidence="8">cv. WT478/WT964</strain>
        <tissue evidence="7">Leaves</tissue>
    </source>
</reference>
<keyword evidence="3" id="KW-0560">Oxidoreductase</keyword>
<keyword evidence="5" id="KW-1133">Transmembrane helix</keyword>
<proteinExistence type="inferred from homology"/>
<dbReference type="GO" id="GO:0016020">
    <property type="term" value="C:membrane"/>
    <property type="evidence" value="ECO:0007669"/>
    <property type="project" value="UniProtKB-SubCell"/>
</dbReference>
<dbReference type="InterPro" id="IPR021863">
    <property type="entry name" value="FAS_N"/>
</dbReference>
<evidence type="ECO:0000313" key="7">
    <source>
        <dbReference type="EMBL" id="KAF5193177.1"/>
    </source>
</evidence>
<feature type="compositionally biased region" description="Low complexity" evidence="4">
    <location>
        <begin position="28"/>
        <end position="52"/>
    </location>
</feature>
<comment type="similarity">
    <text evidence="2">Belongs to the fatty acid desaturase type 1 family.</text>
</comment>
<evidence type="ECO:0000256" key="2">
    <source>
        <dbReference type="ARBA" id="ARBA00009295"/>
    </source>
</evidence>
<comment type="subcellular location">
    <subcellularLocation>
        <location evidence="1">Membrane</location>
    </subcellularLocation>
</comment>
<protein>
    <submittedName>
        <fullName evidence="7">Omega-3 fatty acid desaturase protein</fullName>
    </submittedName>
</protein>
<dbReference type="AlphaFoldDB" id="A0A7J6W8B9"/>
<gene>
    <name evidence="7" type="ORF">FRX31_017236</name>
</gene>
<dbReference type="Proteomes" id="UP000554482">
    <property type="component" value="Unassembled WGS sequence"/>
</dbReference>
<keyword evidence="5" id="KW-0472">Membrane</keyword>
<evidence type="ECO:0000259" key="6">
    <source>
        <dbReference type="Pfam" id="PF11960"/>
    </source>
</evidence>
<dbReference type="GO" id="GO:0016717">
    <property type="term" value="F:oxidoreductase activity, acting on paired donors, with oxidation of a pair of donors resulting in the reduction of molecular oxygen to two molecules of water"/>
    <property type="evidence" value="ECO:0007669"/>
    <property type="project" value="InterPro"/>
</dbReference>
<keyword evidence="5" id="KW-0812">Transmembrane</keyword>
<name>A0A7J6W8B9_THATH</name>
<dbReference type="InterPro" id="IPR012171">
    <property type="entry name" value="Fatty_acid_desaturase"/>
</dbReference>
<evidence type="ECO:0000256" key="1">
    <source>
        <dbReference type="ARBA" id="ARBA00004370"/>
    </source>
</evidence>
<organism evidence="7 8">
    <name type="scientific">Thalictrum thalictroides</name>
    <name type="common">Rue-anemone</name>
    <name type="synonym">Anemone thalictroides</name>
    <dbReference type="NCBI Taxonomy" id="46969"/>
    <lineage>
        <taxon>Eukaryota</taxon>
        <taxon>Viridiplantae</taxon>
        <taxon>Streptophyta</taxon>
        <taxon>Embryophyta</taxon>
        <taxon>Tracheophyta</taxon>
        <taxon>Spermatophyta</taxon>
        <taxon>Magnoliopsida</taxon>
        <taxon>Ranunculales</taxon>
        <taxon>Ranunculaceae</taxon>
        <taxon>Thalictroideae</taxon>
        <taxon>Thalictrum</taxon>
    </lineage>
</organism>
<comment type="caution">
    <text evidence="7">The sequence shown here is derived from an EMBL/GenBank/DDBJ whole genome shotgun (WGS) entry which is preliminary data.</text>
</comment>
<dbReference type="EMBL" id="JABWDY010020404">
    <property type="protein sequence ID" value="KAF5193177.1"/>
    <property type="molecule type" value="Genomic_DNA"/>
</dbReference>
<keyword evidence="8" id="KW-1185">Reference proteome</keyword>
<evidence type="ECO:0000256" key="4">
    <source>
        <dbReference type="SAM" id="MobiDB-lite"/>
    </source>
</evidence>
<feature type="region of interest" description="Disordered" evidence="4">
    <location>
        <begin position="28"/>
        <end position="62"/>
    </location>
</feature>
<evidence type="ECO:0000313" key="8">
    <source>
        <dbReference type="Proteomes" id="UP000554482"/>
    </source>
</evidence>